<dbReference type="GO" id="GO:0009927">
    <property type="term" value="F:histidine phosphotransfer kinase activity"/>
    <property type="evidence" value="ECO:0007669"/>
    <property type="project" value="TreeGrafter"/>
</dbReference>
<dbReference type="GO" id="GO:0005886">
    <property type="term" value="C:plasma membrane"/>
    <property type="evidence" value="ECO:0007669"/>
    <property type="project" value="TreeGrafter"/>
</dbReference>
<evidence type="ECO:0000256" key="3">
    <source>
        <dbReference type="ARBA" id="ARBA00022679"/>
    </source>
</evidence>
<feature type="domain" description="Signal transduction histidine kinase dimerisation/phosphoacceptor" evidence="5">
    <location>
        <begin position="10"/>
        <end position="79"/>
    </location>
</feature>
<dbReference type="CDD" id="cd00082">
    <property type="entry name" value="HisKA"/>
    <property type="match status" value="1"/>
</dbReference>
<dbReference type="SMART" id="SM00388">
    <property type="entry name" value="HisKA"/>
    <property type="match status" value="1"/>
</dbReference>
<evidence type="ECO:0000256" key="1">
    <source>
        <dbReference type="ARBA" id="ARBA00000085"/>
    </source>
</evidence>
<proteinExistence type="predicted"/>
<dbReference type="InterPro" id="IPR003661">
    <property type="entry name" value="HisK_dim/P_dom"/>
</dbReference>
<dbReference type="Proteomes" id="UP000095347">
    <property type="component" value="Unassembled WGS sequence"/>
</dbReference>
<accession>A0A1E5Q8T9</accession>
<comment type="caution">
    <text evidence="6">The sequence shown here is derived from an EMBL/GenBank/DDBJ whole genome shotgun (WGS) entry which is preliminary data.</text>
</comment>
<reference evidence="7" key="1">
    <citation type="submission" date="2016-07" db="EMBL/GenBank/DDBJ databases">
        <authorList>
            <person name="Florea S."/>
            <person name="Webb J.S."/>
            <person name="Jaromczyk J."/>
            <person name="Schardl C.L."/>
        </authorList>
    </citation>
    <scope>NUCLEOTIDE SEQUENCE [LARGE SCALE GENOMIC DNA]</scope>
    <source>
        <strain evidence="7">MV-1</strain>
    </source>
</reference>
<dbReference type="PANTHER" id="PTHR43047:SF72">
    <property type="entry name" value="OSMOSENSING HISTIDINE PROTEIN KINASE SLN1"/>
    <property type="match status" value="1"/>
</dbReference>
<dbReference type="PANTHER" id="PTHR43047">
    <property type="entry name" value="TWO-COMPONENT HISTIDINE PROTEIN KINASE"/>
    <property type="match status" value="1"/>
</dbReference>
<evidence type="ECO:0000256" key="4">
    <source>
        <dbReference type="ARBA" id="ARBA00022777"/>
    </source>
</evidence>
<evidence type="ECO:0000313" key="7">
    <source>
        <dbReference type="Proteomes" id="UP000095347"/>
    </source>
</evidence>
<evidence type="ECO:0000313" key="6">
    <source>
        <dbReference type="EMBL" id="OEJ67886.1"/>
    </source>
</evidence>
<comment type="catalytic activity">
    <reaction evidence="1">
        <text>ATP + protein L-histidine = ADP + protein N-phospho-L-histidine.</text>
        <dbReference type="EC" id="2.7.13.3"/>
    </reaction>
</comment>
<dbReference type="Gene3D" id="1.10.287.130">
    <property type="match status" value="1"/>
</dbReference>
<dbReference type="AlphaFoldDB" id="A0A1E5Q8T9"/>
<dbReference type="STRING" id="28181.BEN30_07740"/>
<dbReference type="EC" id="2.7.13.3" evidence="2"/>
<dbReference type="SUPFAM" id="SSF47384">
    <property type="entry name" value="Homodimeric domain of signal transducing histidine kinase"/>
    <property type="match status" value="1"/>
</dbReference>
<gene>
    <name evidence="6" type="ORF">BEN30_07740</name>
</gene>
<dbReference type="GO" id="GO:0000155">
    <property type="term" value="F:phosphorelay sensor kinase activity"/>
    <property type="evidence" value="ECO:0007669"/>
    <property type="project" value="InterPro"/>
</dbReference>
<evidence type="ECO:0000259" key="5">
    <source>
        <dbReference type="SMART" id="SM00388"/>
    </source>
</evidence>
<keyword evidence="4" id="KW-0418">Kinase</keyword>
<dbReference type="InterPro" id="IPR036097">
    <property type="entry name" value="HisK_dim/P_sf"/>
</dbReference>
<protein>
    <recommendedName>
        <fullName evidence="2">histidine kinase</fullName>
        <ecNumber evidence="2">2.7.13.3</ecNumber>
    </recommendedName>
</protein>
<dbReference type="EMBL" id="MCGG01000018">
    <property type="protein sequence ID" value="OEJ67886.1"/>
    <property type="molecule type" value="Genomic_DNA"/>
</dbReference>
<evidence type="ECO:0000256" key="2">
    <source>
        <dbReference type="ARBA" id="ARBA00012438"/>
    </source>
</evidence>
<keyword evidence="3" id="KW-0808">Transferase</keyword>
<sequence>MQKTPAKDAQHAEFLAYMSHELRTPLTAILGFTQVIKMAKDAPELGLKPEEYIDHIDVSAQQLMKVIEAMLGYLEAVCEIEAARQTQDESAHLKTEKRLPT</sequence>
<name>A0A1E5Q8T9_9PROT</name>
<dbReference type="Pfam" id="PF00512">
    <property type="entry name" value="HisKA"/>
    <property type="match status" value="1"/>
</dbReference>
<organism evidence="6 7">
    <name type="scientific">Magnetovibrio blakemorei</name>
    <dbReference type="NCBI Taxonomy" id="28181"/>
    <lineage>
        <taxon>Bacteria</taxon>
        <taxon>Pseudomonadati</taxon>
        <taxon>Pseudomonadota</taxon>
        <taxon>Alphaproteobacteria</taxon>
        <taxon>Rhodospirillales</taxon>
        <taxon>Magnetovibrionaceae</taxon>
        <taxon>Magnetovibrio</taxon>
    </lineage>
</organism>
<keyword evidence="7" id="KW-1185">Reference proteome</keyword>